<proteinExistence type="predicted"/>
<protein>
    <submittedName>
        <fullName evidence="1">Uncharacterized protein</fullName>
    </submittedName>
</protein>
<reference evidence="1" key="1">
    <citation type="submission" date="2015-11" db="EMBL/GenBank/DDBJ databases">
        <title>De novo transcriptome assembly of four potential Pierce s Disease insect vectors from Arizona vineyards.</title>
        <authorList>
            <person name="Tassone E.E."/>
        </authorList>
    </citation>
    <scope>NUCLEOTIDE SEQUENCE</scope>
</reference>
<organism evidence="1">
    <name type="scientific">Homalodisca liturata</name>
    <dbReference type="NCBI Taxonomy" id="320908"/>
    <lineage>
        <taxon>Eukaryota</taxon>
        <taxon>Metazoa</taxon>
        <taxon>Ecdysozoa</taxon>
        <taxon>Arthropoda</taxon>
        <taxon>Hexapoda</taxon>
        <taxon>Insecta</taxon>
        <taxon>Pterygota</taxon>
        <taxon>Neoptera</taxon>
        <taxon>Paraneoptera</taxon>
        <taxon>Hemiptera</taxon>
        <taxon>Auchenorrhyncha</taxon>
        <taxon>Membracoidea</taxon>
        <taxon>Cicadellidae</taxon>
        <taxon>Cicadellinae</taxon>
        <taxon>Proconiini</taxon>
        <taxon>Homalodisca</taxon>
    </lineage>
</organism>
<gene>
    <name evidence="1" type="ORF">g.1343</name>
</gene>
<name>A0A1B6HJB2_9HEMI</name>
<evidence type="ECO:0000313" key="1">
    <source>
        <dbReference type="EMBL" id="JAS74773.1"/>
    </source>
</evidence>
<dbReference type="AlphaFoldDB" id="A0A1B6HJB2"/>
<accession>A0A1B6HJB2</accession>
<feature type="non-terminal residue" evidence="1">
    <location>
        <position position="113"/>
    </location>
</feature>
<sequence>FVCFCLLSTNFSTIPPSVLVGNHPVNFFTKFLSPKPNRFPDFPPIFLTGLYDDPHHRRSRGRQLRCRPVRHPKWWRHEPGDSLRCRIDERVYRRGNVVEYDDREPVRGVTTTA</sequence>
<feature type="non-terminal residue" evidence="1">
    <location>
        <position position="1"/>
    </location>
</feature>
<dbReference type="EMBL" id="GECU01032933">
    <property type="protein sequence ID" value="JAS74773.1"/>
    <property type="molecule type" value="Transcribed_RNA"/>
</dbReference>